<dbReference type="Gene3D" id="3.90.1530.30">
    <property type="match status" value="1"/>
</dbReference>
<dbReference type="PANTHER" id="PTHR33375">
    <property type="entry name" value="CHROMOSOME-PARTITIONING PROTEIN PARB-RELATED"/>
    <property type="match status" value="1"/>
</dbReference>
<organism evidence="4 5">
    <name type="scientific">Frigoriglobus tundricola</name>
    <dbReference type="NCBI Taxonomy" id="2774151"/>
    <lineage>
        <taxon>Bacteria</taxon>
        <taxon>Pseudomonadati</taxon>
        <taxon>Planctomycetota</taxon>
        <taxon>Planctomycetia</taxon>
        <taxon>Gemmatales</taxon>
        <taxon>Gemmataceae</taxon>
        <taxon>Frigoriglobus</taxon>
    </lineage>
</organism>
<dbReference type="Proteomes" id="UP000503447">
    <property type="component" value="Chromosome"/>
</dbReference>
<accession>A0A6M5YYC9</accession>
<evidence type="ECO:0000256" key="2">
    <source>
        <dbReference type="ARBA" id="ARBA00022829"/>
    </source>
</evidence>
<dbReference type="SUPFAM" id="SSF110849">
    <property type="entry name" value="ParB/Sulfiredoxin"/>
    <property type="match status" value="1"/>
</dbReference>
<dbReference type="SMART" id="SM00470">
    <property type="entry name" value="ParB"/>
    <property type="match status" value="1"/>
</dbReference>
<dbReference type="Gene3D" id="1.10.10.2830">
    <property type="match status" value="1"/>
</dbReference>
<keyword evidence="2" id="KW-0159">Chromosome partition</keyword>
<dbReference type="InterPro" id="IPR036086">
    <property type="entry name" value="ParB/Sulfiredoxin_sf"/>
</dbReference>
<name>A0A6M5YYC9_9BACT</name>
<dbReference type="EMBL" id="CP053452">
    <property type="protein sequence ID" value="QJW98436.1"/>
    <property type="molecule type" value="Genomic_DNA"/>
</dbReference>
<proteinExistence type="inferred from homology"/>
<dbReference type="RefSeq" id="WP_171473622.1">
    <property type="nucleotide sequence ID" value="NZ_CP053452.2"/>
</dbReference>
<gene>
    <name evidence="4" type="ORF">FTUN_6026</name>
</gene>
<dbReference type="GO" id="GO:0003677">
    <property type="term" value="F:DNA binding"/>
    <property type="evidence" value="ECO:0007669"/>
    <property type="project" value="InterPro"/>
</dbReference>
<protein>
    <recommendedName>
        <fullName evidence="3">ParB-like N-terminal domain-containing protein</fullName>
    </recommendedName>
</protein>
<evidence type="ECO:0000259" key="3">
    <source>
        <dbReference type="SMART" id="SM00470"/>
    </source>
</evidence>
<dbReference type="GO" id="GO:0007059">
    <property type="term" value="P:chromosome segregation"/>
    <property type="evidence" value="ECO:0007669"/>
    <property type="project" value="UniProtKB-KW"/>
</dbReference>
<dbReference type="PANTHER" id="PTHR33375:SF1">
    <property type="entry name" value="CHROMOSOME-PARTITIONING PROTEIN PARB-RELATED"/>
    <property type="match status" value="1"/>
</dbReference>
<reference evidence="5" key="1">
    <citation type="submission" date="2020-05" db="EMBL/GenBank/DDBJ databases">
        <title>Frigoriglobus tundricola gen. nov., sp. nov., a psychrotolerant cellulolytic planctomycete of the family Gemmataceae with two divergent copies of 16S rRNA gene.</title>
        <authorList>
            <person name="Kulichevskaya I.S."/>
            <person name="Ivanova A.A."/>
            <person name="Naumoff D.G."/>
            <person name="Beletsky A.V."/>
            <person name="Rijpstra W.I.C."/>
            <person name="Sinninghe Damste J.S."/>
            <person name="Mardanov A.V."/>
            <person name="Ravin N.V."/>
            <person name="Dedysh S.N."/>
        </authorList>
    </citation>
    <scope>NUCLEOTIDE SEQUENCE [LARGE SCALE GENOMIC DNA]</scope>
    <source>
        <strain evidence="5">PL17</strain>
    </source>
</reference>
<dbReference type="GO" id="GO:0005694">
    <property type="term" value="C:chromosome"/>
    <property type="evidence" value="ECO:0007669"/>
    <property type="project" value="TreeGrafter"/>
</dbReference>
<evidence type="ECO:0000256" key="1">
    <source>
        <dbReference type="ARBA" id="ARBA00006295"/>
    </source>
</evidence>
<dbReference type="InterPro" id="IPR003115">
    <property type="entry name" value="ParB_N"/>
</dbReference>
<evidence type="ECO:0000313" key="5">
    <source>
        <dbReference type="Proteomes" id="UP000503447"/>
    </source>
</evidence>
<dbReference type="InterPro" id="IPR050336">
    <property type="entry name" value="Chromosome_partition/occlusion"/>
</dbReference>
<dbReference type="AlphaFoldDB" id="A0A6M5YYC9"/>
<evidence type="ECO:0000313" key="4">
    <source>
        <dbReference type="EMBL" id="QJW98436.1"/>
    </source>
</evidence>
<dbReference type="KEGG" id="ftj:FTUN_6026"/>
<feature type="domain" description="ParB-like N-terminal" evidence="3">
    <location>
        <begin position="4"/>
        <end position="97"/>
    </location>
</feature>
<sequence length="273" mass="29362">MKITSIPLINLVPDPTQPRSAMPAAELDTLAASIRDRGLLNPIRVKPADENKHHTIVSGHRRHAALVRLGAETAACVITATSSDEVDILAEQLAENIHRENLSPIEEAAAYCRYLALKDITAAQAAAELNVPPTRISRALPLLDLPQGLRDAVHAGHVPKETAYHLSRLPEGNDRDQLFARALSGTLSRDKAARAAKAATARRPSAETSVRRVNCQLAAGRSVTVSGAAIDLDALIDTLEEVLREARKARTQNWNVSTLAKVFKDRSAVGGTV</sequence>
<dbReference type="InterPro" id="IPR004437">
    <property type="entry name" value="ParB/RepB/Spo0J"/>
</dbReference>
<dbReference type="Pfam" id="PF17762">
    <property type="entry name" value="HTH_ParB"/>
    <property type="match status" value="1"/>
</dbReference>
<dbReference type="Pfam" id="PF02195">
    <property type="entry name" value="ParB_N"/>
    <property type="match status" value="1"/>
</dbReference>
<dbReference type="InterPro" id="IPR041468">
    <property type="entry name" value="HTH_ParB/Spo0J"/>
</dbReference>
<dbReference type="SUPFAM" id="SSF109709">
    <property type="entry name" value="KorB DNA-binding domain-like"/>
    <property type="match status" value="1"/>
</dbReference>
<comment type="similarity">
    <text evidence="1">Belongs to the ParB family.</text>
</comment>
<dbReference type="NCBIfam" id="TIGR00180">
    <property type="entry name" value="parB_part"/>
    <property type="match status" value="1"/>
</dbReference>
<keyword evidence="5" id="KW-1185">Reference proteome</keyword>